<protein>
    <submittedName>
        <fullName evidence="11">Uncharacterized protein LOC114248813</fullName>
    </submittedName>
</protein>
<evidence type="ECO:0000256" key="7">
    <source>
        <dbReference type="ARBA" id="ARBA00023034"/>
    </source>
</evidence>
<dbReference type="OrthoDB" id="10036464at2759"/>
<evidence type="ECO:0000256" key="9">
    <source>
        <dbReference type="SAM" id="Phobius"/>
    </source>
</evidence>
<evidence type="ECO:0000256" key="4">
    <source>
        <dbReference type="ARBA" id="ARBA00022692"/>
    </source>
</evidence>
<dbReference type="PANTHER" id="PTHR35259">
    <property type="entry name" value="BOMBESIN RECEPTOR-ACTIVATED PROTEIN C6ORF89"/>
    <property type="match status" value="1"/>
</dbReference>
<keyword evidence="7" id="KW-0333">Golgi apparatus</keyword>
<keyword evidence="10" id="KW-1185">Reference proteome</keyword>
<gene>
    <name evidence="11" type="primary">LOC114248813</name>
</gene>
<evidence type="ECO:0000256" key="5">
    <source>
        <dbReference type="ARBA" id="ARBA00022968"/>
    </source>
</evidence>
<keyword evidence="8 9" id="KW-0472">Membrane</keyword>
<evidence type="ECO:0000256" key="8">
    <source>
        <dbReference type="ARBA" id="ARBA00023136"/>
    </source>
</evidence>
<feature type="transmembrane region" description="Helical" evidence="9">
    <location>
        <begin position="59"/>
        <end position="78"/>
    </location>
</feature>
<dbReference type="Proteomes" id="UP000504629">
    <property type="component" value="Unplaced"/>
</dbReference>
<keyword evidence="6 9" id="KW-1133">Transmembrane helix</keyword>
<accession>A0A6J2K8V1</accession>
<dbReference type="RefSeq" id="XP_028038028.1">
    <property type="nucleotide sequence ID" value="XM_028182227.1"/>
</dbReference>
<evidence type="ECO:0000313" key="11">
    <source>
        <dbReference type="RefSeq" id="XP_028038028.1"/>
    </source>
</evidence>
<proteinExistence type="predicted"/>
<evidence type="ECO:0000313" key="10">
    <source>
        <dbReference type="Proteomes" id="UP000504629"/>
    </source>
</evidence>
<keyword evidence="5" id="KW-0735">Signal-anchor</keyword>
<evidence type="ECO:0000256" key="6">
    <source>
        <dbReference type="ARBA" id="ARBA00022989"/>
    </source>
</evidence>
<dbReference type="GeneID" id="114248813"/>
<organism evidence="10 11">
    <name type="scientific">Bombyx mandarina</name>
    <name type="common">Wild silk moth</name>
    <name type="synonym">Wild silkworm</name>
    <dbReference type="NCBI Taxonomy" id="7092"/>
    <lineage>
        <taxon>Eukaryota</taxon>
        <taxon>Metazoa</taxon>
        <taxon>Ecdysozoa</taxon>
        <taxon>Arthropoda</taxon>
        <taxon>Hexapoda</taxon>
        <taxon>Insecta</taxon>
        <taxon>Pterygota</taxon>
        <taxon>Neoptera</taxon>
        <taxon>Endopterygota</taxon>
        <taxon>Lepidoptera</taxon>
        <taxon>Glossata</taxon>
        <taxon>Ditrysia</taxon>
        <taxon>Bombycoidea</taxon>
        <taxon>Bombycidae</taxon>
        <taxon>Bombycinae</taxon>
        <taxon>Bombyx</taxon>
    </lineage>
</organism>
<dbReference type="KEGG" id="bman:114248813"/>
<evidence type="ECO:0000256" key="1">
    <source>
        <dbReference type="ARBA" id="ARBA00004323"/>
    </source>
</evidence>
<name>A0A6J2K8V1_BOMMA</name>
<comment type="subcellular location">
    <subcellularLocation>
        <location evidence="2">Cytoplasm</location>
    </subcellularLocation>
    <subcellularLocation>
        <location evidence="1">Golgi apparatus membrane</location>
        <topology evidence="1">Single-pass type II membrane protein</topology>
    </subcellularLocation>
</comment>
<sequence>MVNQEVLRDYSSSIKNLKREAANAGISEEDFKKLYFESLKTLEKSERPSSLTIVRNNKLKIISVLLLVFALFNFKYVYSSFVCNLQEYIYPGLRLLRKISIPFISLFPALSEYYYETCLLQNPFFTVVDMDCWPCSSITNIQEIFDPKPVTKQHIAPFVYQTSQERISISLLKSLYEKNKDIFANASPKILLNNKFYIQPEDMFDLHAKGEKNIYVWKFNRMNEAKVLRQLIPRPTVVPKFGQSIERYLIIHTNQDSYKLPDTECNFSFVLSLSGARTLYLIPAEECKHQCRHLSIDLKEGYLLWYNWWYWRPKIQPTVDNTTFFGHIGSYC</sequence>
<evidence type="ECO:0000256" key="3">
    <source>
        <dbReference type="ARBA" id="ARBA00022490"/>
    </source>
</evidence>
<keyword evidence="4 9" id="KW-0812">Transmembrane</keyword>
<keyword evidence="3" id="KW-0963">Cytoplasm</keyword>
<dbReference type="GO" id="GO:0000139">
    <property type="term" value="C:Golgi membrane"/>
    <property type="evidence" value="ECO:0007669"/>
    <property type="project" value="UniProtKB-SubCell"/>
</dbReference>
<dbReference type="PANTHER" id="PTHR35259:SF1">
    <property type="entry name" value="BOMBESIN RECEPTOR-ACTIVATED PROTEIN C6ORF89"/>
    <property type="match status" value="1"/>
</dbReference>
<dbReference type="AlphaFoldDB" id="A0A6J2K8V1"/>
<dbReference type="InterPro" id="IPR038757">
    <property type="entry name" value="BRAP"/>
</dbReference>
<reference evidence="11" key="1">
    <citation type="submission" date="2025-08" db="UniProtKB">
        <authorList>
            <consortium name="RefSeq"/>
        </authorList>
    </citation>
    <scope>IDENTIFICATION</scope>
    <source>
        <tissue evidence="11">Silk gland</tissue>
    </source>
</reference>
<evidence type="ECO:0000256" key="2">
    <source>
        <dbReference type="ARBA" id="ARBA00004496"/>
    </source>
</evidence>